<sequence length="899" mass="103460">MVKFSKQLEGSLVPEWKGAYCNYKVLKRDVNRIKQDRLRLQSSAPRSSFEGHLRSLGSISGLHSLGSHLKRTATGLNPLSRGVHDEGDEETAALYDAELIEPLGHAEQDKVFFNHLDAELEKINRFYKTKEAEFVAQGIRLEKQLLALFEVQEALARQNLKMQTFSFAKSPEHYRDDLLDTEPGHESPLLEVVTVRRGDEFNSRRKSSTSEKKSVGSEEASASNSSDEEMEIIANFIENVDLTEAPDQESTDEYSVSDGVTAPPLGSMTSGTKSSSQLRKPVGGTSSDESSVVLSETDAASPLPVVEKKADFHSRLQQTRETGELQSNRKSKRPKRLIQDMIDMSLGKKKVQSSEKMLRTAFVEFYRGLGLLKSYCSLNMVAFAKIMKKYDKVVRHKFGPVYIREVERSYFASSDKVTKLMTKVEEIFTKYFADHDRRKAMRQLRPMQQHGGHNITFLLGIFSGASMALLVGFLLLVSSTAEYRKVGGRNYMDTVFRVFSTLGLVLLHMYMYGWNVYAWQRVRINYPFIFEFSPGTELRYREIFLVCTAFTSLLLGTMIAHIIASTRQAPTGSYTAEFAPLGITLVFLVALFTPVNILYRSSRIFFLRCMQRVIFAPFYKVILADFFLGDQLTSQVASFRNFEFILCYYSGGYFHDREEDSCTKNITFQVLMYVFSLLPYSFRFWQCLRRWRDEGDKRQLYNAGKYASAMLAMVVKLTYMIKQDTIWLVLFILFSCFATLYQIYWDLVIDWGLLQTDSKNRYLRDNLILRKKYIYFVSMGVNVVLRLAWVSSIQHLNSFPGFSQAGWDTIFASLEVIRRGHWNFYRLENEHLNNVGKFRAVKTVPLPFKEFETSWIGHLLTFCLNRLMQWRKLGQYHEPCLMLASHHQCINPLMQATVE</sequence>
<feature type="transmembrane region" description="Helical" evidence="7">
    <location>
        <begin position="455"/>
        <end position="476"/>
    </location>
</feature>
<evidence type="ECO:0000259" key="8">
    <source>
        <dbReference type="PROSITE" id="PS51380"/>
    </source>
</evidence>
<proteinExistence type="inferred from homology"/>
<dbReference type="Pfam" id="PF03124">
    <property type="entry name" value="EXS"/>
    <property type="match status" value="1"/>
</dbReference>
<comment type="similarity">
    <text evidence="2">Belongs to the SYG1 (TC 2.A.94) family.</text>
</comment>
<feature type="region of interest" description="Disordered" evidence="6">
    <location>
        <begin position="200"/>
        <end position="229"/>
    </location>
</feature>
<keyword evidence="3 7" id="KW-0812">Transmembrane</keyword>
<dbReference type="GO" id="GO:0000822">
    <property type="term" value="F:inositol hexakisphosphate binding"/>
    <property type="evidence" value="ECO:0007669"/>
    <property type="project" value="TreeGrafter"/>
</dbReference>
<feature type="domain" description="EXS" evidence="8">
    <location>
        <begin position="663"/>
        <end position="858"/>
    </location>
</feature>
<dbReference type="InterPro" id="IPR004342">
    <property type="entry name" value="EXS_C"/>
</dbReference>
<dbReference type="PANTHER" id="PTHR10783:SF103">
    <property type="entry name" value="SOLUTE CARRIER FAMILY 53 MEMBER 1"/>
    <property type="match status" value="1"/>
</dbReference>
<feature type="non-terminal residue" evidence="10">
    <location>
        <position position="899"/>
    </location>
</feature>
<evidence type="ECO:0000256" key="3">
    <source>
        <dbReference type="ARBA" id="ARBA00022692"/>
    </source>
</evidence>
<dbReference type="PANTHER" id="PTHR10783">
    <property type="entry name" value="XENOTROPIC AND POLYTROPIC RETROVIRUS RECEPTOR 1-RELATED"/>
    <property type="match status" value="1"/>
</dbReference>
<comment type="caution">
    <text evidence="10">The sequence shown here is derived from an EMBL/GenBank/DDBJ whole genome shotgun (WGS) entry which is preliminary data.</text>
</comment>
<protein>
    <submittedName>
        <fullName evidence="10">Uncharacterized protein</fullName>
    </submittedName>
</protein>
<feature type="compositionally biased region" description="Polar residues" evidence="6">
    <location>
        <begin position="267"/>
        <end position="294"/>
    </location>
</feature>
<feature type="compositionally biased region" description="Polar residues" evidence="6">
    <location>
        <begin position="315"/>
        <end position="328"/>
    </location>
</feature>
<dbReference type="GO" id="GO:0005802">
    <property type="term" value="C:trans-Golgi network"/>
    <property type="evidence" value="ECO:0007669"/>
    <property type="project" value="TreeGrafter"/>
</dbReference>
<feature type="transmembrane region" description="Helical" evidence="7">
    <location>
        <begin position="727"/>
        <end position="753"/>
    </location>
</feature>
<feature type="region of interest" description="Disordered" evidence="6">
    <location>
        <begin position="244"/>
        <end position="299"/>
    </location>
</feature>
<name>A0A8T0GJX6_CERPU</name>
<dbReference type="Pfam" id="PF03105">
    <property type="entry name" value="SPX"/>
    <property type="match status" value="1"/>
</dbReference>
<organism evidence="10 11">
    <name type="scientific">Ceratodon purpureus</name>
    <name type="common">Fire moss</name>
    <name type="synonym">Dicranum purpureum</name>
    <dbReference type="NCBI Taxonomy" id="3225"/>
    <lineage>
        <taxon>Eukaryota</taxon>
        <taxon>Viridiplantae</taxon>
        <taxon>Streptophyta</taxon>
        <taxon>Embryophyta</taxon>
        <taxon>Bryophyta</taxon>
        <taxon>Bryophytina</taxon>
        <taxon>Bryopsida</taxon>
        <taxon>Dicranidae</taxon>
        <taxon>Pseudoditrichales</taxon>
        <taxon>Ditrichaceae</taxon>
        <taxon>Ceratodon</taxon>
    </lineage>
</organism>
<dbReference type="GO" id="GO:0006817">
    <property type="term" value="P:phosphate ion transport"/>
    <property type="evidence" value="ECO:0007669"/>
    <property type="project" value="TreeGrafter"/>
</dbReference>
<feature type="transmembrane region" description="Helical" evidence="7">
    <location>
        <begin position="578"/>
        <end position="599"/>
    </location>
</feature>
<gene>
    <name evidence="10" type="ORF">KC19_11G174000</name>
</gene>
<evidence type="ECO:0000256" key="7">
    <source>
        <dbReference type="SAM" id="Phobius"/>
    </source>
</evidence>
<feature type="transmembrane region" description="Helical" evidence="7">
    <location>
        <begin position="543"/>
        <end position="566"/>
    </location>
</feature>
<feature type="domain" description="SPX" evidence="9">
    <location>
        <begin position="2"/>
        <end position="404"/>
    </location>
</feature>
<feature type="transmembrane region" description="Helical" evidence="7">
    <location>
        <begin position="666"/>
        <end position="682"/>
    </location>
</feature>
<keyword evidence="5 7" id="KW-0472">Membrane</keyword>
<evidence type="ECO:0000256" key="1">
    <source>
        <dbReference type="ARBA" id="ARBA00004141"/>
    </source>
</evidence>
<dbReference type="GO" id="GO:0005886">
    <property type="term" value="C:plasma membrane"/>
    <property type="evidence" value="ECO:0007669"/>
    <property type="project" value="TreeGrafter"/>
</dbReference>
<evidence type="ECO:0000313" key="10">
    <source>
        <dbReference type="EMBL" id="KAG0558028.1"/>
    </source>
</evidence>
<feature type="transmembrane region" description="Helical" evidence="7">
    <location>
        <begin position="773"/>
        <end position="790"/>
    </location>
</feature>
<dbReference type="PROSITE" id="PS51380">
    <property type="entry name" value="EXS"/>
    <property type="match status" value="1"/>
</dbReference>
<dbReference type="PROSITE" id="PS51382">
    <property type="entry name" value="SPX"/>
    <property type="match status" value="1"/>
</dbReference>
<dbReference type="GO" id="GO:0016036">
    <property type="term" value="P:cellular response to phosphate starvation"/>
    <property type="evidence" value="ECO:0007669"/>
    <property type="project" value="TreeGrafter"/>
</dbReference>
<evidence type="ECO:0000256" key="5">
    <source>
        <dbReference type="ARBA" id="ARBA00023136"/>
    </source>
</evidence>
<evidence type="ECO:0000256" key="2">
    <source>
        <dbReference type="ARBA" id="ARBA00009665"/>
    </source>
</evidence>
<feature type="region of interest" description="Disordered" evidence="6">
    <location>
        <begin position="314"/>
        <end position="336"/>
    </location>
</feature>
<evidence type="ECO:0000313" key="11">
    <source>
        <dbReference type="Proteomes" id="UP000822688"/>
    </source>
</evidence>
<feature type="compositionally biased region" description="Basic and acidic residues" evidence="6">
    <location>
        <begin position="200"/>
        <end position="216"/>
    </location>
</feature>
<dbReference type="Proteomes" id="UP000822688">
    <property type="component" value="Chromosome 11"/>
</dbReference>
<dbReference type="EMBL" id="CM026432">
    <property type="protein sequence ID" value="KAG0558028.1"/>
    <property type="molecule type" value="Genomic_DNA"/>
</dbReference>
<keyword evidence="11" id="KW-1185">Reference proteome</keyword>
<feature type="transmembrane region" description="Helical" evidence="7">
    <location>
        <begin position="496"/>
        <end position="517"/>
    </location>
</feature>
<evidence type="ECO:0000259" key="9">
    <source>
        <dbReference type="PROSITE" id="PS51382"/>
    </source>
</evidence>
<reference evidence="10 11" key="1">
    <citation type="submission" date="2020-06" db="EMBL/GenBank/DDBJ databases">
        <title>WGS assembly of Ceratodon purpureus strain R40.</title>
        <authorList>
            <person name="Carey S.B."/>
            <person name="Jenkins J."/>
            <person name="Shu S."/>
            <person name="Lovell J.T."/>
            <person name="Sreedasyam A."/>
            <person name="Maumus F."/>
            <person name="Tiley G.P."/>
            <person name="Fernandez-Pozo N."/>
            <person name="Barry K."/>
            <person name="Chen C."/>
            <person name="Wang M."/>
            <person name="Lipzen A."/>
            <person name="Daum C."/>
            <person name="Saski C.A."/>
            <person name="Payton A.C."/>
            <person name="Mcbreen J.C."/>
            <person name="Conrad R.E."/>
            <person name="Kollar L.M."/>
            <person name="Olsson S."/>
            <person name="Huttunen S."/>
            <person name="Landis J.B."/>
            <person name="Wickett N.J."/>
            <person name="Johnson M.G."/>
            <person name="Rensing S.A."/>
            <person name="Grimwood J."/>
            <person name="Schmutz J."/>
            <person name="Mcdaniel S.F."/>
        </authorList>
    </citation>
    <scope>NUCLEOTIDE SEQUENCE [LARGE SCALE GENOMIC DNA]</scope>
    <source>
        <strain evidence="10 11">R40</strain>
    </source>
</reference>
<evidence type="ECO:0000256" key="4">
    <source>
        <dbReference type="ARBA" id="ARBA00022989"/>
    </source>
</evidence>
<dbReference type="AlphaFoldDB" id="A0A8T0GJX6"/>
<accession>A0A8T0GJX6</accession>
<feature type="transmembrane region" description="Helical" evidence="7">
    <location>
        <begin position="611"/>
        <end position="629"/>
    </location>
</feature>
<dbReference type="InterPro" id="IPR004331">
    <property type="entry name" value="SPX_dom"/>
</dbReference>
<keyword evidence="4 7" id="KW-1133">Transmembrane helix</keyword>
<evidence type="ECO:0000256" key="6">
    <source>
        <dbReference type="SAM" id="MobiDB-lite"/>
    </source>
</evidence>
<comment type="subcellular location">
    <subcellularLocation>
        <location evidence="1">Membrane</location>
        <topology evidence="1">Multi-pass membrane protein</topology>
    </subcellularLocation>
</comment>